<evidence type="ECO:0000256" key="10">
    <source>
        <dbReference type="ARBA" id="ARBA00023132"/>
    </source>
</evidence>
<evidence type="ECO:0000256" key="5">
    <source>
        <dbReference type="ARBA" id="ARBA00022692"/>
    </source>
</evidence>
<feature type="transmembrane region" description="Helical" evidence="13">
    <location>
        <begin position="31"/>
        <end position="54"/>
    </location>
</feature>
<keyword evidence="5 13" id="KW-0812">Transmembrane</keyword>
<comment type="subcellular location">
    <subcellularLocation>
        <location evidence="1">Nucleus membrane</location>
        <topology evidence="1">Multi-pass membrane protein</topology>
    </subcellularLocation>
    <subcellularLocation>
        <location evidence="2">Nucleus</location>
        <location evidence="2">Nuclear pore complex</location>
    </subcellularLocation>
</comment>
<evidence type="ECO:0000256" key="12">
    <source>
        <dbReference type="ARBA" id="ARBA00023242"/>
    </source>
</evidence>
<proteinExistence type="inferred from homology"/>
<gene>
    <name evidence="14" type="ORF">B0T24DRAFT_628009</name>
</gene>
<evidence type="ECO:0000256" key="11">
    <source>
        <dbReference type="ARBA" id="ARBA00023136"/>
    </source>
</evidence>
<dbReference type="GO" id="GO:0031965">
    <property type="term" value="C:nuclear membrane"/>
    <property type="evidence" value="ECO:0007669"/>
    <property type="project" value="UniProtKB-SubCell"/>
</dbReference>
<feature type="transmembrane region" description="Helical" evidence="13">
    <location>
        <begin position="204"/>
        <end position="224"/>
    </location>
</feature>
<dbReference type="Proteomes" id="UP001287356">
    <property type="component" value="Unassembled WGS sequence"/>
</dbReference>
<dbReference type="GO" id="GO:0070762">
    <property type="term" value="C:nuclear pore transmembrane ring"/>
    <property type="evidence" value="ECO:0007669"/>
    <property type="project" value="TreeGrafter"/>
</dbReference>
<dbReference type="EMBL" id="JAULSN010000005">
    <property type="protein sequence ID" value="KAK3371190.1"/>
    <property type="molecule type" value="Genomic_DNA"/>
</dbReference>
<dbReference type="GO" id="GO:0006999">
    <property type="term" value="P:nuclear pore organization"/>
    <property type="evidence" value="ECO:0007669"/>
    <property type="project" value="TreeGrafter"/>
</dbReference>
<keyword evidence="8 13" id="KW-1133">Transmembrane helix</keyword>
<sequence>MATTTSTVRRYPYKDFLQPALHRRFSTTASILLAISYFEAIALASWNSYFWYWFPIGPTGLRALFLSACALSVIILRIAQYHVGLRTSNSAFQTFRQNVFKLPTIESIFTYVTSALLFSQVYLWSIPESAHLEWITHFSADRARLNEKTIFFTAHFVILGLYQAGLHLFNDKDRLSLGTSRARDAKKTDPTVTQWKQFWDQLPAILIVTVNQSLLGLFISAAIYMLSIRSTVWHVLLFFLRPVYNLPKTNLLPTSLPFSFRSILRCWGASLMLLLVWTVGNAAFSIFLVRKPIKNGKPLTAESKDPNGSLLNGLKSKKLAIRCFAVWELSDIARSFPDRRKAIYEDIDRKDAPMWAQVYGVCIDTLKEMEVRIDFYGKDPKPPVPDPTVVEEPKRTTLPPKEDAIFQSTPQSKTKFRNEIEKAVTQTVVDPGQGSQLSPLAKKALQSAKDQYLKVQLETTGIDDPGSLFKILSLKVLNSAVGWPFRQEYSRRLAHAVLGEPYGEPSLYINVTTALSQFAVHSLTEDKYGNVQRDVATIIRTLTTVANKLHKFTQTLPTHWTDVVGNRECPEVEAISDALKESLRELVEAFGPYARDLRLSLTDMRLAKEAAGLAAPEQAVMPEMRQAR</sequence>
<keyword evidence="4" id="KW-0813">Transport</keyword>
<evidence type="ECO:0000256" key="6">
    <source>
        <dbReference type="ARBA" id="ARBA00022816"/>
    </source>
</evidence>
<evidence type="ECO:0000256" key="9">
    <source>
        <dbReference type="ARBA" id="ARBA00023010"/>
    </source>
</evidence>
<evidence type="ECO:0000313" key="15">
    <source>
        <dbReference type="Proteomes" id="UP001287356"/>
    </source>
</evidence>
<keyword evidence="9" id="KW-0811">Translocation</keyword>
<evidence type="ECO:0000256" key="4">
    <source>
        <dbReference type="ARBA" id="ARBA00022448"/>
    </source>
</evidence>
<evidence type="ECO:0000256" key="7">
    <source>
        <dbReference type="ARBA" id="ARBA00022927"/>
    </source>
</evidence>
<comment type="similarity">
    <text evidence="3">Belongs to the NDC1 family.</text>
</comment>
<dbReference type="AlphaFoldDB" id="A0AAE0N5N3"/>
<keyword evidence="10" id="KW-0906">Nuclear pore complex</keyword>
<keyword evidence="6" id="KW-0509">mRNA transport</keyword>
<reference evidence="14" key="2">
    <citation type="submission" date="2023-06" db="EMBL/GenBank/DDBJ databases">
        <authorList>
            <consortium name="Lawrence Berkeley National Laboratory"/>
            <person name="Haridas S."/>
            <person name="Hensen N."/>
            <person name="Bonometti L."/>
            <person name="Westerberg I."/>
            <person name="Brannstrom I.O."/>
            <person name="Guillou S."/>
            <person name="Cros-Aarteil S."/>
            <person name="Calhoun S."/>
            <person name="Kuo A."/>
            <person name="Mondo S."/>
            <person name="Pangilinan J."/>
            <person name="Riley R."/>
            <person name="Labutti K."/>
            <person name="Andreopoulos B."/>
            <person name="Lipzen A."/>
            <person name="Chen C."/>
            <person name="Yanf M."/>
            <person name="Daum C."/>
            <person name="Ng V."/>
            <person name="Clum A."/>
            <person name="Steindorff A."/>
            <person name="Ohm R."/>
            <person name="Martin F."/>
            <person name="Silar P."/>
            <person name="Natvig D."/>
            <person name="Lalanne C."/>
            <person name="Gautier V."/>
            <person name="Ament-Velasquez S.L."/>
            <person name="Kruys A."/>
            <person name="Hutchinson M.I."/>
            <person name="Powell A.J."/>
            <person name="Barry K."/>
            <person name="Miller A.N."/>
            <person name="Grigoriev I.V."/>
            <person name="Debuchy R."/>
            <person name="Gladieux P."/>
            <person name="Thoren M.H."/>
            <person name="Johannesson H."/>
        </authorList>
    </citation>
    <scope>NUCLEOTIDE SEQUENCE</scope>
    <source>
        <strain evidence="14">CBS 958.72</strain>
    </source>
</reference>
<dbReference type="GO" id="GO:0106166">
    <property type="term" value="F:spindle pole body-nuclear membrane anchor activity"/>
    <property type="evidence" value="ECO:0007669"/>
    <property type="project" value="TreeGrafter"/>
</dbReference>
<reference evidence="14" key="1">
    <citation type="journal article" date="2023" name="Mol. Phylogenet. Evol.">
        <title>Genome-scale phylogeny and comparative genomics of the fungal order Sordariales.</title>
        <authorList>
            <person name="Hensen N."/>
            <person name="Bonometti L."/>
            <person name="Westerberg I."/>
            <person name="Brannstrom I.O."/>
            <person name="Guillou S."/>
            <person name="Cros-Aarteil S."/>
            <person name="Calhoun S."/>
            <person name="Haridas S."/>
            <person name="Kuo A."/>
            <person name="Mondo S."/>
            <person name="Pangilinan J."/>
            <person name="Riley R."/>
            <person name="LaButti K."/>
            <person name="Andreopoulos B."/>
            <person name="Lipzen A."/>
            <person name="Chen C."/>
            <person name="Yan M."/>
            <person name="Daum C."/>
            <person name="Ng V."/>
            <person name="Clum A."/>
            <person name="Steindorff A."/>
            <person name="Ohm R.A."/>
            <person name="Martin F."/>
            <person name="Silar P."/>
            <person name="Natvig D.O."/>
            <person name="Lalanne C."/>
            <person name="Gautier V."/>
            <person name="Ament-Velasquez S.L."/>
            <person name="Kruys A."/>
            <person name="Hutchinson M.I."/>
            <person name="Powell A.J."/>
            <person name="Barry K."/>
            <person name="Miller A.N."/>
            <person name="Grigoriev I.V."/>
            <person name="Debuchy R."/>
            <person name="Gladieux P."/>
            <person name="Hiltunen Thoren M."/>
            <person name="Johannesson H."/>
        </authorList>
    </citation>
    <scope>NUCLEOTIDE SEQUENCE</scope>
    <source>
        <strain evidence="14">CBS 958.72</strain>
    </source>
</reference>
<feature type="transmembrane region" description="Helical" evidence="13">
    <location>
        <begin position="267"/>
        <end position="289"/>
    </location>
</feature>
<comment type="caution">
    <text evidence="14">The sequence shown here is derived from an EMBL/GenBank/DDBJ whole genome shotgun (WGS) entry which is preliminary data.</text>
</comment>
<evidence type="ECO:0000256" key="3">
    <source>
        <dbReference type="ARBA" id="ARBA00005760"/>
    </source>
</evidence>
<evidence type="ECO:0000313" key="14">
    <source>
        <dbReference type="EMBL" id="KAK3371190.1"/>
    </source>
</evidence>
<name>A0AAE0N5N3_9PEZI</name>
<evidence type="ECO:0000256" key="13">
    <source>
        <dbReference type="SAM" id="Phobius"/>
    </source>
</evidence>
<dbReference type="Pfam" id="PF09531">
    <property type="entry name" value="Ndc1_Nup"/>
    <property type="match status" value="1"/>
</dbReference>
<dbReference type="PANTHER" id="PTHR13269:SF6">
    <property type="entry name" value="NUCLEOPORIN NDC1"/>
    <property type="match status" value="1"/>
</dbReference>
<keyword evidence="7" id="KW-0653">Protein transport</keyword>
<dbReference type="PANTHER" id="PTHR13269">
    <property type="entry name" value="NUCLEOPORIN NDC1"/>
    <property type="match status" value="1"/>
</dbReference>
<evidence type="ECO:0000256" key="2">
    <source>
        <dbReference type="ARBA" id="ARBA00004567"/>
    </source>
</evidence>
<keyword evidence="12" id="KW-0539">Nucleus</keyword>
<keyword evidence="11 13" id="KW-0472">Membrane</keyword>
<evidence type="ECO:0000256" key="1">
    <source>
        <dbReference type="ARBA" id="ARBA00004232"/>
    </source>
</evidence>
<protein>
    <submittedName>
        <fullName evidence="14">Nucleoporin protein Ndc1-Nup</fullName>
    </submittedName>
</protein>
<dbReference type="InterPro" id="IPR019049">
    <property type="entry name" value="Nucleoporin_prot_Ndc1/Nup"/>
</dbReference>
<dbReference type="GO" id="GO:0051028">
    <property type="term" value="P:mRNA transport"/>
    <property type="evidence" value="ECO:0007669"/>
    <property type="project" value="UniProtKB-KW"/>
</dbReference>
<dbReference type="GO" id="GO:0070631">
    <property type="term" value="P:spindle pole body localization"/>
    <property type="evidence" value="ECO:0007669"/>
    <property type="project" value="TreeGrafter"/>
</dbReference>
<evidence type="ECO:0000256" key="8">
    <source>
        <dbReference type="ARBA" id="ARBA00022989"/>
    </source>
</evidence>
<keyword evidence="15" id="KW-1185">Reference proteome</keyword>
<organism evidence="14 15">
    <name type="scientific">Lasiosphaeria ovina</name>
    <dbReference type="NCBI Taxonomy" id="92902"/>
    <lineage>
        <taxon>Eukaryota</taxon>
        <taxon>Fungi</taxon>
        <taxon>Dikarya</taxon>
        <taxon>Ascomycota</taxon>
        <taxon>Pezizomycotina</taxon>
        <taxon>Sordariomycetes</taxon>
        <taxon>Sordariomycetidae</taxon>
        <taxon>Sordariales</taxon>
        <taxon>Lasiosphaeriaceae</taxon>
        <taxon>Lasiosphaeria</taxon>
    </lineage>
</organism>
<feature type="transmembrane region" description="Helical" evidence="13">
    <location>
        <begin position="149"/>
        <end position="169"/>
    </location>
</feature>
<dbReference type="GO" id="GO:0005816">
    <property type="term" value="C:spindle pole body"/>
    <property type="evidence" value="ECO:0007669"/>
    <property type="project" value="TreeGrafter"/>
</dbReference>
<feature type="transmembrane region" description="Helical" evidence="13">
    <location>
        <begin position="60"/>
        <end position="79"/>
    </location>
</feature>
<accession>A0AAE0N5N3</accession>
<dbReference type="GO" id="GO:0015031">
    <property type="term" value="P:protein transport"/>
    <property type="evidence" value="ECO:0007669"/>
    <property type="project" value="UniProtKB-KW"/>
</dbReference>